<reference evidence="3 4" key="1">
    <citation type="submission" date="2018-08" db="EMBL/GenBank/DDBJ databases">
        <title>Fibrisoma montanum sp. nov., isolated from Danxia mountain soil.</title>
        <authorList>
            <person name="Huang Y."/>
        </authorList>
    </citation>
    <scope>NUCLEOTIDE SEQUENCE [LARGE SCALE GENOMIC DNA]</scope>
    <source>
        <strain evidence="3 4">HYT19</strain>
    </source>
</reference>
<name>A0A418M981_9BACT</name>
<dbReference type="Proteomes" id="UP000283523">
    <property type="component" value="Unassembled WGS sequence"/>
</dbReference>
<comment type="caution">
    <text evidence="3">The sequence shown here is derived from an EMBL/GenBank/DDBJ whole genome shotgun (WGS) entry which is preliminary data.</text>
</comment>
<dbReference type="InterPro" id="IPR016176">
    <property type="entry name" value="Cbl-dep_enz_cat"/>
</dbReference>
<organism evidence="3 4">
    <name type="scientific">Fibrisoma montanum</name>
    <dbReference type="NCBI Taxonomy" id="2305895"/>
    <lineage>
        <taxon>Bacteria</taxon>
        <taxon>Pseudomonadati</taxon>
        <taxon>Bacteroidota</taxon>
        <taxon>Cytophagia</taxon>
        <taxon>Cytophagales</taxon>
        <taxon>Spirosomataceae</taxon>
        <taxon>Fibrisoma</taxon>
    </lineage>
</organism>
<feature type="region of interest" description="Disordered" evidence="1">
    <location>
        <begin position="108"/>
        <end position="133"/>
    </location>
</feature>
<dbReference type="InterPro" id="IPR006099">
    <property type="entry name" value="MeMalonylCoA_mutase_a/b_cat"/>
</dbReference>
<dbReference type="GO" id="GO:0016866">
    <property type="term" value="F:intramolecular transferase activity"/>
    <property type="evidence" value="ECO:0007669"/>
    <property type="project" value="InterPro"/>
</dbReference>
<dbReference type="PANTHER" id="PTHR48101">
    <property type="entry name" value="METHYLMALONYL-COA MUTASE, MITOCHONDRIAL-RELATED"/>
    <property type="match status" value="1"/>
</dbReference>
<evidence type="ECO:0000259" key="2">
    <source>
        <dbReference type="Pfam" id="PF01642"/>
    </source>
</evidence>
<feature type="domain" description="Methylmalonyl-CoA mutase alpha/beta chain catalytic" evidence="2">
    <location>
        <begin position="68"/>
        <end position="460"/>
    </location>
</feature>
<dbReference type="RefSeq" id="WP_119668831.1">
    <property type="nucleotide sequence ID" value="NZ_QXED01000004.1"/>
</dbReference>
<keyword evidence="4" id="KW-1185">Reference proteome</keyword>
<dbReference type="Gene3D" id="3.20.20.240">
    <property type="entry name" value="Methylmalonyl-CoA mutase"/>
    <property type="match status" value="1"/>
</dbReference>
<feature type="compositionally biased region" description="Basic and acidic residues" evidence="1">
    <location>
        <begin position="113"/>
        <end position="126"/>
    </location>
</feature>
<dbReference type="SUPFAM" id="SSF51703">
    <property type="entry name" value="Cobalamin (vitamin B12)-dependent enzymes"/>
    <property type="match status" value="1"/>
</dbReference>
<dbReference type="AlphaFoldDB" id="A0A418M981"/>
<sequence>MFAEHFSTADKQQWIEQVRKDLKDPAAYETLRWSTPEGFTLEPYYTADDLATLPLTDLQAAQRQVPGWLNAPERTVSDEKTDNPALRDALSRGADALVLSWSTTRESATTRSDATRSDATRSDGTSDRFSVPDIRSDVPSDLARLLNGIKLSDTPVFFRRHDEVAAFTSALRQVAPYQLKGGLLTDPLAHWATTGEPYADTLNDIVEATRQTTDSPQFRTITASSHAFHNAGATASQELAFLFASLADQYDFLTDSGLTVDAIFPKTLLSVSVGTSYFVEIAKLRAIRVLWQRFSTAYGQPPAPCPLLHAQTSTFYDAVATPYTNLLRATTEAMGAVIGGCDVLTVHPYDTVLEAPSEFSERIARNVSVLLKEESYFDKVADPSAGSYYVEILTHQLVEAAWALFLHVETMGGFVKAFEQGFIQSEIDRSYLAKVEAVRAGKVLVGVTKFRHDEQSAVRNTAASESKSELQNRLPDRRLALPFE</sequence>
<proteinExistence type="predicted"/>
<dbReference type="OrthoDB" id="9762378at2"/>
<evidence type="ECO:0000313" key="4">
    <source>
        <dbReference type="Proteomes" id="UP000283523"/>
    </source>
</evidence>
<accession>A0A418M981</accession>
<protein>
    <submittedName>
        <fullName evidence="3">Methylmalonyl-CoA mutase</fullName>
    </submittedName>
</protein>
<evidence type="ECO:0000256" key="1">
    <source>
        <dbReference type="SAM" id="MobiDB-lite"/>
    </source>
</evidence>
<dbReference type="Pfam" id="PF01642">
    <property type="entry name" value="MM_CoA_mutase"/>
    <property type="match status" value="1"/>
</dbReference>
<dbReference type="PANTHER" id="PTHR48101:SF1">
    <property type="entry name" value="METHYLMALONYL-COA MUTASE, LARGE SUBUNIT"/>
    <property type="match status" value="1"/>
</dbReference>
<gene>
    <name evidence="3" type="ORF">DYU11_16720</name>
</gene>
<dbReference type="GO" id="GO:0031419">
    <property type="term" value="F:cobalamin binding"/>
    <property type="evidence" value="ECO:0007669"/>
    <property type="project" value="InterPro"/>
</dbReference>
<evidence type="ECO:0000313" key="3">
    <source>
        <dbReference type="EMBL" id="RIV22648.1"/>
    </source>
</evidence>
<dbReference type="EMBL" id="QXED01000004">
    <property type="protein sequence ID" value="RIV22648.1"/>
    <property type="molecule type" value="Genomic_DNA"/>
</dbReference>